<reference evidence="3 4" key="1">
    <citation type="submission" date="2015-01" db="EMBL/GenBank/DDBJ databases">
        <title>Genome of Sphingomonas taxi strain 30a.</title>
        <authorList>
            <person name="Eevers N."/>
            <person name="Van Hamme J."/>
            <person name="Bottos E."/>
            <person name="Weyens N."/>
            <person name="Vangronsveld J."/>
        </authorList>
    </citation>
    <scope>NUCLEOTIDE SEQUENCE [LARGE SCALE GENOMIC DNA]</scope>
    <source>
        <strain evidence="3 4">30a</strain>
    </source>
</reference>
<dbReference type="Proteomes" id="UP000033203">
    <property type="component" value="Unassembled WGS sequence"/>
</dbReference>
<dbReference type="SUPFAM" id="SSF50494">
    <property type="entry name" value="Trypsin-like serine proteases"/>
    <property type="match status" value="1"/>
</dbReference>
<feature type="transmembrane region" description="Helical" evidence="1">
    <location>
        <begin position="323"/>
        <end position="343"/>
    </location>
</feature>
<dbReference type="EMBL" id="JXTP01000048">
    <property type="protein sequence ID" value="KIU27361.1"/>
    <property type="molecule type" value="Genomic_DNA"/>
</dbReference>
<keyword evidence="2" id="KW-0732">Signal</keyword>
<comment type="caution">
    <text evidence="3">The sequence shown here is derived from an EMBL/GenBank/DDBJ whole genome shotgun (WGS) entry which is preliminary data.</text>
</comment>
<organism evidence="3 4">
    <name type="scientific">Sphingomonas melonis</name>
    <dbReference type="NCBI Taxonomy" id="152682"/>
    <lineage>
        <taxon>Bacteria</taxon>
        <taxon>Pseudomonadati</taxon>
        <taxon>Pseudomonadota</taxon>
        <taxon>Alphaproteobacteria</taxon>
        <taxon>Sphingomonadales</taxon>
        <taxon>Sphingomonadaceae</taxon>
        <taxon>Sphingomonas</taxon>
    </lineage>
</organism>
<dbReference type="Pfam" id="PF13365">
    <property type="entry name" value="Trypsin_2"/>
    <property type="match status" value="1"/>
</dbReference>
<feature type="chain" id="PRO_5002233467" evidence="2">
    <location>
        <begin position="21"/>
        <end position="500"/>
    </location>
</feature>
<dbReference type="GO" id="GO:0006508">
    <property type="term" value="P:proteolysis"/>
    <property type="evidence" value="ECO:0007669"/>
    <property type="project" value="InterPro"/>
</dbReference>
<dbReference type="AlphaFoldDB" id="A0A0D1MIB6"/>
<feature type="transmembrane region" description="Helical" evidence="1">
    <location>
        <begin position="293"/>
        <end position="314"/>
    </location>
</feature>
<keyword evidence="1" id="KW-0472">Membrane</keyword>
<feature type="signal peptide" evidence="2">
    <location>
        <begin position="1"/>
        <end position="20"/>
    </location>
</feature>
<evidence type="ECO:0000256" key="2">
    <source>
        <dbReference type="SAM" id="SignalP"/>
    </source>
</evidence>
<evidence type="ECO:0000256" key="1">
    <source>
        <dbReference type="SAM" id="Phobius"/>
    </source>
</evidence>
<dbReference type="PANTHER" id="PTHR43019">
    <property type="entry name" value="SERINE ENDOPROTEASE DEGS"/>
    <property type="match status" value="1"/>
</dbReference>
<dbReference type="PATRIC" id="fig|1549858.7.peg.1477"/>
<evidence type="ECO:0000313" key="4">
    <source>
        <dbReference type="Proteomes" id="UP000033203"/>
    </source>
</evidence>
<protein>
    <submittedName>
        <fullName evidence="3">Trypsin</fullName>
    </submittedName>
</protein>
<dbReference type="InterPro" id="IPR009003">
    <property type="entry name" value="Peptidase_S1_PA"/>
</dbReference>
<dbReference type="PANTHER" id="PTHR43019:SF23">
    <property type="entry name" value="PROTEASE DO-LIKE 5, CHLOROPLASTIC"/>
    <property type="match status" value="1"/>
</dbReference>
<gene>
    <name evidence="3" type="ORF">SR41_10565</name>
</gene>
<keyword evidence="1" id="KW-1133">Transmembrane helix</keyword>
<evidence type="ECO:0000313" key="3">
    <source>
        <dbReference type="EMBL" id="KIU27361.1"/>
    </source>
</evidence>
<dbReference type="InterPro" id="IPR043504">
    <property type="entry name" value="Peptidase_S1_PA_chymotrypsin"/>
</dbReference>
<proteinExistence type="predicted"/>
<sequence>MARLFLALLLLLGWTQPARADDIGATARGVVRVVTIAVVDGQVVGFGHGSGVAVAPNRVVTNAHVVDLAERYPDNVVVGVVPSEGDKSYQGRVIAYDARADLALIEFTGASLPPATLYTGPIGEGDAVVALGYPGNVDLATAKSAADYIRPTSPVRSEGVFSGRRNLTGTEVLLHTASIARGNSGGPLLDRCGRVIGINSAITRGEEGDSSFGFAIADTELAAFLRTAKQPFATTGAPCTSIEERLRQDSEADARARADALTSAREAATRAAMGREEALATAREAAQARRENVMGIAGLLLVFGAMGLGGAGLLDAKGRRRAALWAAGIGAATMAAGIATFVLRPSARADLPPVPVAARQAVPNAPLGKLVCTLQADASRVTVSSTDDVTLDWGKSGCADGRTQYLATGDAWQRLTVPDDEQTVSSRVFDPVTRRLTVTRYMLGAQAMQALRSLSAKTVGQRCTVDPVATERLVQQQSAQRAALPPLPNEKLVYACRRAG</sequence>
<dbReference type="InterPro" id="IPR001940">
    <property type="entry name" value="Peptidase_S1C"/>
</dbReference>
<dbReference type="GO" id="GO:0004252">
    <property type="term" value="F:serine-type endopeptidase activity"/>
    <property type="evidence" value="ECO:0007669"/>
    <property type="project" value="InterPro"/>
</dbReference>
<name>A0A0D1MIB6_9SPHN</name>
<accession>A0A0D1MIB6</accession>
<dbReference type="Gene3D" id="2.40.10.10">
    <property type="entry name" value="Trypsin-like serine proteases"/>
    <property type="match status" value="2"/>
</dbReference>
<keyword evidence="1" id="KW-0812">Transmembrane</keyword>
<dbReference type="PRINTS" id="PR00834">
    <property type="entry name" value="PROTEASES2C"/>
</dbReference>